<dbReference type="Ensembl" id="ENSCSAT00000001168.1">
    <property type="protein sequence ID" value="ENSCSAP00000014903.1"/>
    <property type="gene ID" value="ENSCSAG00000003137.1"/>
</dbReference>
<dbReference type="eggNOG" id="ENOG502TE7G">
    <property type="taxonomic scope" value="Eukaryota"/>
</dbReference>
<organism evidence="2 3">
    <name type="scientific">Chlorocebus sabaeus</name>
    <name type="common">Green monkey</name>
    <name type="synonym">Simia sabaea</name>
    <dbReference type="NCBI Taxonomy" id="60711"/>
    <lineage>
        <taxon>Eukaryota</taxon>
        <taxon>Metazoa</taxon>
        <taxon>Chordata</taxon>
        <taxon>Craniata</taxon>
        <taxon>Vertebrata</taxon>
        <taxon>Euteleostomi</taxon>
        <taxon>Mammalia</taxon>
        <taxon>Eutheria</taxon>
        <taxon>Euarchontoglires</taxon>
        <taxon>Primates</taxon>
        <taxon>Haplorrhini</taxon>
        <taxon>Catarrhini</taxon>
        <taxon>Cercopithecidae</taxon>
        <taxon>Cercopithecinae</taxon>
        <taxon>Chlorocebus</taxon>
    </lineage>
</organism>
<name>A0A0D9S214_CHLSB</name>
<reference evidence="2" key="2">
    <citation type="submission" date="2025-08" db="UniProtKB">
        <authorList>
            <consortium name="Ensembl"/>
        </authorList>
    </citation>
    <scope>IDENTIFICATION</scope>
</reference>
<dbReference type="EMBL" id="AQIB01024068">
    <property type="status" value="NOT_ANNOTATED_CDS"/>
    <property type="molecule type" value="Genomic_DNA"/>
</dbReference>
<evidence type="ECO:0000313" key="3">
    <source>
        <dbReference type="Proteomes" id="UP000029965"/>
    </source>
</evidence>
<protein>
    <submittedName>
        <fullName evidence="2">Uncharacterized protein</fullName>
    </submittedName>
</protein>
<sequence length="58" mass="6122">MGWNDEVRPRRRPPSSAAPSPFLLGLTPSSGRIDSAPPTPAALALAPETAHFDLSEIV</sequence>
<reference evidence="2" key="3">
    <citation type="submission" date="2025-09" db="UniProtKB">
        <authorList>
            <consortium name="Ensembl"/>
        </authorList>
    </citation>
    <scope>IDENTIFICATION</scope>
</reference>
<dbReference type="AlphaFoldDB" id="A0A0D9S214"/>
<reference evidence="2 3" key="1">
    <citation type="submission" date="2014-03" db="EMBL/GenBank/DDBJ databases">
        <authorList>
            <person name="Warren W."/>
            <person name="Wilson R.K."/>
        </authorList>
    </citation>
    <scope>NUCLEOTIDE SEQUENCE</scope>
</reference>
<evidence type="ECO:0000313" key="2">
    <source>
        <dbReference type="Ensembl" id="ENSCSAP00000014903.1"/>
    </source>
</evidence>
<accession>A0A0D9S214</accession>
<keyword evidence="3" id="KW-1185">Reference proteome</keyword>
<dbReference type="Proteomes" id="UP000029965">
    <property type="component" value="Chromosome 11"/>
</dbReference>
<dbReference type="Bgee" id="ENSCSAG00000003137">
    <property type="expression patterns" value="Expressed in blood"/>
</dbReference>
<evidence type="ECO:0000256" key="1">
    <source>
        <dbReference type="SAM" id="MobiDB-lite"/>
    </source>
</evidence>
<proteinExistence type="predicted"/>
<feature type="region of interest" description="Disordered" evidence="1">
    <location>
        <begin position="1"/>
        <end position="35"/>
    </location>
</feature>